<reference evidence="1 2" key="1">
    <citation type="submission" date="2016-11" db="EMBL/GenBank/DDBJ databases">
        <authorList>
            <person name="Jaros S."/>
            <person name="Januszkiewicz K."/>
            <person name="Wedrychowicz H."/>
        </authorList>
    </citation>
    <scope>NUCLEOTIDE SEQUENCE [LARGE SCALE GENOMIC DNA]</scope>
    <source>
        <strain evidence="1 2">GAS242</strain>
    </source>
</reference>
<dbReference type="EMBL" id="LT670818">
    <property type="protein sequence ID" value="SHG64433.1"/>
    <property type="molecule type" value="Genomic_DNA"/>
</dbReference>
<dbReference type="RefSeq" id="WP_154073267.1">
    <property type="nucleotide sequence ID" value="NZ_LT670818.1"/>
</dbReference>
<dbReference type="Proteomes" id="UP000190675">
    <property type="component" value="Chromosome I"/>
</dbReference>
<dbReference type="AlphaFoldDB" id="A0A1M5LJ93"/>
<evidence type="ECO:0008006" key="3">
    <source>
        <dbReference type="Google" id="ProtNLM"/>
    </source>
</evidence>
<protein>
    <recommendedName>
        <fullName evidence="3">Peptidase family M48</fullName>
    </recommendedName>
</protein>
<accession>A0A1M5LJ93</accession>
<evidence type="ECO:0000313" key="2">
    <source>
        <dbReference type="Proteomes" id="UP000190675"/>
    </source>
</evidence>
<name>A0A1M5LJ93_9BRAD</name>
<organism evidence="1 2">
    <name type="scientific">Bradyrhizobium erythrophlei</name>
    <dbReference type="NCBI Taxonomy" id="1437360"/>
    <lineage>
        <taxon>Bacteria</taxon>
        <taxon>Pseudomonadati</taxon>
        <taxon>Pseudomonadota</taxon>
        <taxon>Alphaproteobacteria</taxon>
        <taxon>Hyphomicrobiales</taxon>
        <taxon>Nitrobacteraceae</taxon>
        <taxon>Bradyrhizobium</taxon>
    </lineage>
</organism>
<sequence length="190" mass="21034">MLFCDHLSPQEVLEAKQTNREDLLAGLVADFRKTFPDLTFELQLDFSIINAQALRLANQQLVTIYGGLALHPRLGPDGLTFIVLHEVGHHLAEGCRSKRDPSLACECAADYWAVTTGMADLRLRTDRSLRMQVAVEELDAVLSPRQPSKGKYTKTNKSSGCWAGGWPSRRSALLARDRSPQTTGCCISHI</sequence>
<dbReference type="OrthoDB" id="5289859at2"/>
<gene>
    <name evidence="1" type="ORF">SAMN05444169_3468</name>
</gene>
<proteinExistence type="predicted"/>
<evidence type="ECO:0000313" key="1">
    <source>
        <dbReference type="EMBL" id="SHG64433.1"/>
    </source>
</evidence>